<proteinExistence type="predicted"/>
<protein>
    <recommendedName>
        <fullName evidence="3">DUF2948 domain-containing protein</fullName>
    </recommendedName>
</protein>
<dbReference type="OrthoDB" id="9806367at2"/>
<dbReference type="STRING" id="1365950.SAMN05428963_104323"/>
<dbReference type="EMBL" id="FUXL01000004">
    <property type="protein sequence ID" value="SJZ98187.1"/>
    <property type="molecule type" value="Genomic_DNA"/>
</dbReference>
<dbReference type="Proteomes" id="UP000190135">
    <property type="component" value="Unassembled WGS sequence"/>
</dbReference>
<dbReference type="AlphaFoldDB" id="A0A1T4Q3S8"/>
<evidence type="ECO:0000313" key="2">
    <source>
        <dbReference type="Proteomes" id="UP000190135"/>
    </source>
</evidence>
<keyword evidence="2" id="KW-1185">Reference proteome</keyword>
<dbReference type="InterPro" id="IPR021335">
    <property type="entry name" value="DUF2948"/>
</dbReference>
<gene>
    <name evidence="1" type="ORF">SAMN05428963_104323</name>
</gene>
<accession>A0A1T4Q3S8</accession>
<organism evidence="1 2">
    <name type="scientific">Consotaella salsifontis</name>
    <dbReference type="NCBI Taxonomy" id="1365950"/>
    <lineage>
        <taxon>Bacteria</taxon>
        <taxon>Pseudomonadati</taxon>
        <taxon>Pseudomonadota</taxon>
        <taxon>Alphaproteobacteria</taxon>
        <taxon>Hyphomicrobiales</taxon>
        <taxon>Aurantimonadaceae</taxon>
        <taxon>Consotaella</taxon>
    </lineage>
</organism>
<dbReference type="Pfam" id="PF11164">
    <property type="entry name" value="DUF2948"/>
    <property type="match status" value="1"/>
</dbReference>
<evidence type="ECO:0008006" key="3">
    <source>
        <dbReference type="Google" id="ProtNLM"/>
    </source>
</evidence>
<reference evidence="1 2" key="1">
    <citation type="submission" date="2017-02" db="EMBL/GenBank/DDBJ databases">
        <authorList>
            <person name="Peterson S.W."/>
        </authorList>
    </citation>
    <scope>NUCLEOTIDE SEQUENCE [LARGE SCALE GENOMIC DNA]</scope>
    <source>
        <strain evidence="1 2">USBA 369</strain>
    </source>
</reference>
<dbReference type="RefSeq" id="WP_078707838.1">
    <property type="nucleotide sequence ID" value="NZ_FUXL01000004.1"/>
</dbReference>
<sequence length="151" mass="16546">MDPLRLIAVDEDDLAILSAHCQDAVLKLGECQYRPQQKQFVMAINRFAWEKANPSLLASLFGGQTFERRRAALHFNRVEKVHQEGLASAPADTVLSLLAIRFSPTDAPSGHVTLVFAGGSTIRLDVECIEAQLSDLGAAWSTSFKPDHDKG</sequence>
<evidence type="ECO:0000313" key="1">
    <source>
        <dbReference type="EMBL" id="SJZ98187.1"/>
    </source>
</evidence>
<name>A0A1T4Q3S8_9HYPH</name>